<dbReference type="Proteomes" id="UP000011135">
    <property type="component" value="Unassembled WGS sequence"/>
</dbReference>
<dbReference type="AlphaFoldDB" id="L8JSG9"/>
<reference evidence="1 2" key="1">
    <citation type="submission" date="2012-12" db="EMBL/GenBank/DDBJ databases">
        <title>Genome assembly of Fulvivirga imtechensis AK7.</title>
        <authorList>
            <person name="Nupur N."/>
            <person name="Khatri I."/>
            <person name="Kumar R."/>
            <person name="Subramanian S."/>
            <person name="Pinnaka A."/>
        </authorList>
    </citation>
    <scope>NUCLEOTIDE SEQUENCE [LARGE SCALE GENOMIC DNA]</scope>
    <source>
        <strain evidence="1 2">AK7</strain>
    </source>
</reference>
<organism evidence="1 2">
    <name type="scientific">Fulvivirga imtechensis AK7</name>
    <dbReference type="NCBI Taxonomy" id="1237149"/>
    <lineage>
        <taxon>Bacteria</taxon>
        <taxon>Pseudomonadati</taxon>
        <taxon>Bacteroidota</taxon>
        <taxon>Cytophagia</taxon>
        <taxon>Cytophagales</taxon>
        <taxon>Fulvivirgaceae</taxon>
        <taxon>Fulvivirga</taxon>
    </lineage>
</organism>
<name>L8JSG9_9BACT</name>
<evidence type="ECO:0000313" key="2">
    <source>
        <dbReference type="Proteomes" id="UP000011135"/>
    </source>
</evidence>
<evidence type="ECO:0000313" key="1">
    <source>
        <dbReference type="EMBL" id="ELR70439.1"/>
    </source>
</evidence>
<accession>L8JSG9</accession>
<dbReference type="RefSeq" id="WP_009581199.1">
    <property type="nucleotide sequence ID" value="NZ_AMZN01000054.1"/>
</dbReference>
<gene>
    <name evidence="1" type="ORF">C900_03793</name>
</gene>
<dbReference type="EMBL" id="AMZN01000054">
    <property type="protein sequence ID" value="ELR70439.1"/>
    <property type="molecule type" value="Genomic_DNA"/>
</dbReference>
<comment type="caution">
    <text evidence="1">The sequence shown here is derived from an EMBL/GenBank/DDBJ whole genome shotgun (WGS) entry which is preliminary data.</text>
</comment>
<keyword evidence="2" id="KW-1185">Reference proteome</keyword>
<proteinExistence type="predicted"/>
<sequence length="68" mass="8209">MLIVRDYSIPHYRQFQGDVVVWFLQLRGSYFRDMPCSKSAGIDVYIENKTKLSLRIEKWVKKFGKYRC</sequence>
<protein>
    <submittedName>
        <fullName evidence="1">Uncharacterized protein</fullName>
    </submittedName>
</protein>